<dbReference type="KEGG" id="hyj:FHG12_02125"/>
<evidence type="ECO:0000256" key="1">
    <source>
        <dbReference type="SAM" id="MobiDB-lite"/>
    </source>
</evidence>
<accession>A0A5B7ZYR0</accession>
<feature type="region of interest" description="Disordered" evidence="1">
    <location>
        <begin position="1"/>
        <end position="31"/>
    </location>
</feature>
<dbReference type="Proteomes" id="UP000305398">
    <property type="component" value="Chromosome"/>
</dbReference>
<evidence type="ECO:0000313" key="2">
    <source>
        <dbReference type="EMBL" id="QDA58972.1"/>
    </source>
</evidence>
<feature type="region of interest" description="Disordered" evidence="1">
    <location>
        <begin position="58"/>
        <end position="89"/>
    </location>
</feature>
<dbReference type="EMBL" id="CP040896">
    <property type="protein sequence ID" value="QDA58972.1"/>
    <property type="molecule type" value="Genomic_DNA"/>
</dbReference>
<name>A0A5B7ZYR0_9BACT</name>
<feature type="compositionally biased region" description="Basic residues" evidence="1">
    <location>
        <begin position="1"/>
        <end position="15"/>
    </location>
</feature>
<protein>
    <submittedName>
        <fullName evidence="2">Uncharacterized protein</fullName>
    </submittedName>
</protein>
<evidence type="ECO:0000313" key="3">
    <source>
        <dbReference type="Proteomes" id="UP000305398"/>
    </source>
</evidence>
<keyword evidence="3" id="KW-1185">Reference proteome</keyword>
<reference evidence="2 3" key="1">
    <citation type="submission" date="2019-06" db="EMBL/GenBank/DDBJ databases">
        <authorList>
            <person name="Srinivasan S."/>
        </authorList>
    </citation>
    <scope>NUCLEOTIDE SEQUENCE [LARGE SCALE GENOMIC DNA]</scope>
    <source>
        <strain evidence="2 3">17J68-5</strain>
    </source>
</reference>
<sequence>MTKKKKKANVGKKKTLLGGAAKSLKSLGKTTGLSRLSTVQKVVGGAALVGLGLSYLTKRRSTPAGPGPASHTGSPEQLPDTPGTDSSFG</sequence>
<dbReference type="RefSeq" id="WP_139514047.1">
    <property type="nucleotide sequence ID" value="NZ_CP040896.1"/>
</dbReference>
<feature type="compositionally biased region" description="Low complexity" evidence="1">
    <location>
        <begin position="16"/>
        <end position="25"/>
    </location>
</feature>
<proteinExistence type="predicted"/>
<organism evidence="2 3">
    <name type="scientific">Hymenobacter jejuensis</name>
    <dbReference type="NCBI Taxonomy" id="2502781"/>
    <lineage>
        <taxon>Bacteria</taxon>
        <taxon>Pseudomonadati</taxon>
        <taxon>Bacteroidota</taxon>
        <taxon>Cytophagia</taxon>
        <taxon>Cytophagales</taxon>
        <taxon>Hymenobacteraceae</taxon>
        <taxon>Hymenobacter</taxon>
    </lineage>
</organism>
<dbReference type="AlphaFoldDB" id="A0A5B7ZYR0"/>
<gene>
    <name evidence="2" type="ORF">FHG12_02125</name>
</gene>